<dbReference type="AlphaFoldDB" id="A0A4R1I2Q6"/>
<dbReference type="Proteomes" id="UP000295560">
    <property type="component" value="Unassembled WGS sequence"/>
</dbReference>
<dbReference type="InterPro" id="IPR005471">
    <property type="entry name" value="Tscrpt_reg_IclR_N"/>
</dbReference>
<keyword evidence="4" id="KW-1185">Reference proteome</keyword>
<sequence length="99" mass="10898">MTALGRADLVLGAFDAEHPDLSLAGLTARTGLPRTTVFRIASNMLAVGWLVRRNGRYRVGDRLSELASTTRPHARMRAGVRPWRPERSRPAACRWTGGS</sequence>
<proteinExistence type="predicted"/>
<evidence type="ECO:0000313" key="3">
    <source>
        <dbReference type="EMBL" id="TCK26789.1"/>
    </source>
</evidence>
<dbReference type="InterPro" id="IPR036388">
    <property type="entry name" value="WH-like_DNA-bd_sf"/>
</dbReference>
<evidence type="ECO:0000313" key="4">
    <source>
        <dbReference type="Proteomes" id="UP000295560"/>
    </source>
</evidence>
<accession>A0A4R1I2Q6</accession>
<dbReference type="Pfam" id="PF09339">
    <property type="entry name" value="HTH_IclR"/>
    <property type="match status" value="1"/>
</dbReference>
<feature type="domain" description="HTH iclR-type" evidence="2">
    <location>
        <begin position="1"/>
        <end position="61"/>
    </location>
</feature>
<dbReference type="SMART" id="SM00346">
    <property type="entry name" value="HTH_ICLR"/>
    <property type="match status" value="1"/>
</dbReference>
<dbReference type="SUPFAM" id="SSF46785">
    <property type="entry name" value="Winged helix' DNA-binding domain"/>
    <property type="match status" value="1"/>
</dbReference>
<dbReference type="Gene3D" id="1.10.10.10">
    <property type="entry name" value="Winged helix-like DNA-binding domain superfamily/Winged helix DNA-binding domain"/>
    <property type="match status" value="1"/>
</dbReference>
<reference evidence="3 4" key="1">
    <citation type="submission" date="2019-03" db="EMBL/GenBank/DDBJ databases">
        <title>Sequencing the genomes of 1000 actinobacteria strains.</title>
        <authorList>
            <person name="Klenk H.-P."/>
        </authorList>
    </citation>
    <scope>NUCLEOTIDE SEQUENCE [LARGE SCALE GENOMIC DNA]</scope>
    <source>
        <strain evidence="3 4">DSM 44969</strain>
    </source>
</reference>
<protein>
    <submittedName>
        <fullName evidence="3">IclR-like helix-turn-helix domain-containing protein</fullName>
    </submittedName>
</protein>
<comment type="caution">
    <text evidence="3">The sequence shown here is derived from an EMBL/GenBank/DDBJ whole genome shotgun (WGS) entry which is preliminary data.</text>
</comment>
<gene>
    <name evidence="3" type="ORF">EV378_2634</name>
</gene>
<dbReference type="GO" id="GO:0003677">
    <property type="term" value="F:DNA binding"/>
    <property type="evidence" value="ECO:0007669"/>
    <property type="project" value="InterPro"/>
</dbReference>
<name>A0A4R1I2Q6_PSEEN</name>
<organism evidence="3 4">
    <name type="scientific">Pseudonocardia endophytica</name>
    <dbReference type="NCBI Taxonomy" id="401976"/>
    <lineage>
        <taxon>Bacteria</taxon>
        <taxon>Bacillati</taxon>
        <taxon>Actinomycetota</taxon>
        <taxon>Actinomycetes</taxon>
        <taxon>Pseudonocardiales</taxon>
        <taxon>Pseudonocardiaceae</taxon>
        <taxon>Pseudonocardia</taxon>
    </lineage>
</organism>
<evidence type="ECO:0000259" key="2">
    <source>
        <dbReference type="PROSITE" id="PS51077"/>
    </source>
</evidence>
<feature type="region of interest" description="Disordered" evidence="1">
    <location>
        <begin position="76"/>
        <end position="99"/>
    </location>
</feature>
<dbReference type="EMBL" id="SMFZ01000001">
    <property type="protein sequence ID" value="TCK26789.1"/>
    <property type="molecule type" value="Genomic_DNA"/>
</dbReference>
<dbReference type="RefSeq" id="WP_165922271.1">
    <property type="nucleotide sequence ID" value="NZ_SMFZ01000001.1"/>
</dbReference>
<evidence type="ECO:0000256" key="1">
    <source>
        <dbReference type="SAM" id="MobiDB-lite"/>
    </source>
</evidence>
<dbReference type="PROSITE" id="PS51077">
    <property type="entry name" value="HTH_ICLR"/>
    <property type="match status" value="1"/>
</dbReference>
<dbReference type="InterPro" id="IPR036390">
    <property type="entry name" value="WH_DNA-bd_sf"/>
</dbReference>
<dbReference type="GO" id="GO:0006355">
    <property type="term" value="P:regulation of DNA-templated transcription"/>
    <property type="evidence" value="ECO:0007669"/>
    <property type="project" value="InterPro"/>
</dbReference>